<name>A0A5J5HQS7_9BACI</name>
<evidence type="ECO:0000256" key="3">
    <source>
        <dbReference type="ARBA" id="ARBA00023163"/>
    </source>
</evidence>
<evidence type="ECO:0000256" key="1">
    <source>
        <dbReference type="ARBA" id="ARBA00023015"/>
    </source>
</evidence>
<evidence type="ECO:0000313" key="6">
    <source>
        <dbReference type="Proteomes" id="UP000326671"/>
    </source>
</evidence>
<keyword evidence="1" id="KW-0805">Transcription regulation</keyword>
<accession>A0A5J5HQS7</accession>
<keyword evidence="3" id="KW-0804">Transcription</keyword>
<sequence length="225" mass="25271">MVTLTTTSITAQATNAIREAIIKGEYEPGEKLSEISLSEYYKISRTPIREALKQLEREGLVEIIPRVGSCVTKPTEKELSELFTMKEVLEGLAAGLLVEQGNTKAIEEVQKSVALMEKAVQISDHNLYVEANDTFHKVILEGADNSKLSFTLNLLLNQIGYSRYVYLTIEAPHRIEKSLQEHQAILKALLEGNREEAEKAMRAHVRASGMEVKKEIAKKLYNNQK</sequence>
<dbReference type="PROSITE" id="PS50949">
    <property type="entry name" value="HTH_GNTR"/>
    <property type="match status" value="1"/>
</dbReference>
<proteinExistence type="predicted"/>
<dbReference type="PANTHER" id="PTHR43537:SF24">
    <property type="entry name" value="GLUCONATE OPERON TRANSCRIPTIONAL REPRESSOR"/>
    <property type="match status" value="1"/>
</dbReference>
<dbReference type="SUPFAM" id="SSF46785">
    <property type="entry name" value="Winged helix' DNA-binding domain"/>
    <property type="match status" value="1"/>
</dbReference>
<dbReference type="Gene3D" id="1.10.10.10">
    <property type="entry name" value="Winged helix-like DNA-binding domain superfamily/Winged helix DNA-binding domain"/>
    <property type="match status" value="1"/>
</dbReference>
<dbReference type="Pfam" id="PF00392">
    <property type="entry name" value="GntR"/>
    <property type="match status" value="1"/>
</dbReference>
<dbReference type="InterPro" id="IPR011711">
    <property type="entry name" value="GntR_C"/>
</dbReference>
<dbReference type="SUPFAM" id="SSF48008">
    <property type="entry name" value="GntR ligand-binding domain-like"/>
    <property type="match status" value="1"/>
</dbReference>
<organism evidence="5 6">
    <name type="scientific">Niallia endozanthoxylica</name>
    <dbReference type="NCBI Taxonomy" id="2036016"/>
    <lineage>
        <taxon>Bacteria</taxon>
        <taxon>Bacillati</taxon>
        <taxon>Bacillota</taxon>
        <taxon>Bacilli</taxon>
        <taxon>Bacillales</taxon>
        <taxon>Bacillaceae</taxon>
        <taxon>Niallia</taxon>
    </lineage>
</organism>
<feature type="domain" description="HTH gntR-type" evidence="4">
    <location>
        <begin position="7"/>
        <end position="74"/>
    </location>
</feature>
<dbReference type="CDD" id="cd07377">
    <property type="entry name" value="WHTH_GntR"/>
    <property type="match status" value="1"/>
</dbReference>
<dbReference type="InterPro" id="IPR036388">
    <property type="entry name" value="WH-like_DNA-bd_sf"/>
</dbReference>
<comment type="caution">
    <text evidence="5">The sequence shown here is derived from an EMBL/GenBank/DDBJ whole genome shotgun (WGS) entry which is preliminary data.</text>
</comment>
<dbReference type="InterPro" id="IPR036390">
    <property type="entry name" value="WH_DNA-bd_sf"/>
</dbReference>
<dbReference type="InterPro" id="IPR000524">
    <property type="entry name" value="Tscrpt_reg_HTH_GntR"/>
</dbReference>
<dbReference type="PRINTS" id="PR00035">
    <property type="entry name" value="HTHGNTR"/>
</dbReference>
<dbReference type="SMART" id="SM00895">
    <property type="entry name" value="FCD"/>
    <property type="match status" value="1"/>
</dbReference>
<reference evidence="5 6" key="1">
    <citation type="submission" date="2019-09" db="EMBL/GenBank/DDBJ databases">
        <title>Whole genome sequences of isolates from the Mars Exploration Rovers.</title>
        <authorList>
            <person name="Seuylemezian A."/>
            <person name="Vaishampayan P."/>
        </authorList>
    </citation>
    <scope>NUCLEOTIDE SEQUENCE [LARGE SCALE GENOMIC DNA]</scope>
    <source>
        <strain evidence="5 6">MER_TA_151</strain>
    </source>
</reference>
<keyword evidence="6" id="KW-1185">Reference proteome</keyword>
<dbReference type="GO" id="GO:0003700">
    <property type="term" value="F:DNA-binding transcription factor activity"/>
    <property type="evidence" value="ECO:0007669"/>
    <property type="project" value="InterPro"/>
</dbReference>
<dbReference type="SMART" id="SM00345">
    <property type="entry name" value="HTH_GNTR"/>
    <property type="match status" value="1"/>
</dbReference>
<dbReference type="EMBL" id="VYKL01000025">
    <property type="protein sequence ID" value="KAA9022006.1"/>
    <property type="molecule type" value="Genomic_DNA"/>
</dbReference>
<evidence type="ECO:0000259" key="4">
    <source>
        <dbReference type="PROSITE" id="PS50949"/>
    </source>
</evidence>
<keyword evidence="2" id="KW-0238">DNA-binding</keyword>
<dbReference type="RefSeq" id="WP_150441001.1">
    <property type="nucleotide sequence ID" value="NZ_VYKL01000025.1"/>
</dbReference>
<protein>
    <submittedName>
        <fullName evidence="5">GntR family transcriptional regulator</fullName>
    </submittedName>
</protein>
<dbReference type="PANTHER" id="PTHR43537">
    <property type="entry name" value="TRANSCRIPTIONAL REGULATOR, GNTR FAMILY"/>
    <property type="match status" value="1"/>
</dbReference>
<evidence type="ECO:0000313" key="5">
    <source>
        <dbReference type="EMBL" id="KAA9022006.1"/>
    </source>
</evidence>
<dbReference type="InterPro" id="IPR008920">
    <property type="entry name" value="TF_FadR/GntR_C"/>
</dbReference>
<dbReference type="AlphaFoldDB" id="A0A5J5HQS7"/>
<gene>
    <name evidence="5" type="ORF">F4V44_15875</name>
</gene>
<dbReference type="GO" id="GO:0003677">
    <property type="term" value="F:DNA binding"/>
    <property type="evidence" value="ECO:0007669"/>
    <property type="project" value="UniProtKB-KW"/>
</dbReference>
<dbReference type="Proteomes" id="UP000326671">
    <property type="component" value="Unassembled WGS sequence"/>
</dbReference>
<dbReference type="OrthoDB" id="114741at2"/>
<dbReference type="Gene3D" id="1.20.120.530">
    <property type="entry name" value="GntR ligand-binding domain-like"/>
    <property type="match status" value="1"/>
</dbReference>
<evidence type="ECO:0000256" key="2">
    <source>
        <dbReference type="ARBA" id="ARBA00023125"/>
    </source>
</evidence>
<dbReference type="Pfam" id="PF07729">
    <property type="entry name" value="FCD"/>
    <property type="match status" value="1"/>
</dbReference>